<feature type="region of interest" description="Disordered" evidence="1">
    <location>
        <begin position="1"/>
        <end position="29"/>
    </location>
</feature>
<accession>A0A4R3NYW4</accession>
<keyword evidence="3" id="KW-1185">Reference proteome</keyword>
<name>A0A4R3NYW4_9HYPH</name>
<evidence type="ECO:0000256" key="1">
    <source>
        <dbReference type="SAM" id="MobiDB-lite"/>
    </source>
</evidence>
<evidence type="ECO:0000313" key="2">
    <source>
        <dbReference type="EMBL" id="TCT44623.1"/>
    </source>
</evidence>
<sequence length="47" mass="4997">MPRKDAGIRPGMTEKGKLLPEPPSPRPLAGVYSIGPKLGIDFGKHDA</sequence>
<protein>
    <submittedName>
        <fullName evidence="2">Uncharacterized protein</fullName>
    </submittedName>
</protein>
<gene>
    <name evidence="2" type="ORF">EDC90_1002173</name>
</gene>
<reference evidence="2 3" key="1">
    <citation type="submission" date="2019-03" db="EMBL/GenBank/DDBJ databases">
        <title>Freshwater and sediment microbial communities from various areas in North America, analyzing microbe dynamics in response to fracking.</title>
        <authorList>
            <person name="Lamendella R."/>
        </authorList>
    </citation>
    <scope>NUCLEOTIDE SEQUENCE [LARGE SCALE GENOMIC DNA]</scope>
    <source>
        <strain evidence="2 3">175.2</strain>
    </source>
</reference>
<organism evidence="2 3">
    <name type="scientific">Martelella mediterranea</name>
    <dbReference type="NCBI Taxonomy" id="293089"/>
    <lineage>
        <taxon>Bacteria</taxon>
        <taxon>Pseudomonadati</taxon>
        <taxon>Pseudomonadota</taxon>
        <taxon>Alphaproteobacteria</taxon>
        <taxon>Hyphomicrobiales</taxon>
        <taxon>Aurantimonadaceae</taxon>
        <taxon>Martelella</taxon>
    </lineage>
</organism>
<dbReference type="AlphaFoldDB" id="A0A4R3NYW4"/>
<feature type="compositionally biased region" description="Basic and acidic residues" evidence="1">
    <location>
        <begin position="1"/>
        <end position="18"/>
    </location>
</feature>
<proteinExistence type="predicted"/>
<dbReference type="EMBL" id="SMAR01000002">
    <property type="protein sequence ID" value="TCT44623.1"/>
    <property type="molecule type" value="Genomic_DNA"/>
</dbReference>
<evidence type="ECO:0000313" key="3">
    <source>
        <dbReference type="Proteomes" id="UP000295097"/>
    </source>
</evidence>
<comment type="caution">
    <text evidence="2">The sequence shown here is derived from an EMBL/GenBank/DDBJ whole genome shotgun (WGS) entry which is preliminary data.</text>
</comment>
<dbReference type="Proteomes" id="UP000295097">
    <property type="component" value="Unassembled WGS sequence"/>
</dbReference>